<accession>A0ABR6BIZ3</accession>
<feature type="transmembrane region" description="Helical" evidence="7">
    <location>
        <begin position="75"/>
        <end position="98"/>
    </location>
</feature>
<organism evidence="8 9">
    <name type="scientific">Kutzneria viridogrisea</name>
    <dbReference type="NCBI Taxonomy" id="47990"/>
    <lineage>
        <taxon>Bacteria</taxon>
        <taxon>Bacillati</taxon>
        <taxon>Actinomycetota</taxon>
        <taxon>Actinomycetes</taxon>
        <taxon>Pseudonocardiales</taxon>
        <taxon>Pseudonocardiaceae</taxon>
        <taxon>Kutzneria</taxon>
    </lineage>
</organism>
<dbReference type="InterPro" id="IPR051907">
    <property type="entry name" value="DoxX-like_oxidoreductase"/>
</dbReference>
<comment type="subcellular location">
    <subcellularLocation>
        <location evidence="1">Cell membrane</location>
        <topology evidence="1">Multi-pass membrane protein</topology>
    </subcellularLocation>
</comment>
<dbReference type="EMBL" id="JACJID010000002">
    <property type="protein sequence ID" value="MBA8926544.1"/>
    <property type="molecule type" value="Genomic_DNA"/>
</dbReference>
<evidence type="ECO:0000256" key="4">
    <source>
        <dbReference type="ARBA" id="ARBA00022692"/>
    </source>
</evidence>
<evidence type="ECO:0000256" key="2">
    <source>
        <dbReference type="ARBA" id="ARBA00006679"/>
    </source>
</evidence>
<dbReference type="InterPro" id="IPR032808">
    <property type="entry name" value="DoxX"/>
</dbReference>
<keyword evidence="9" id="KW-1185">Reference proteome</keyword>
<name>A0ABR6BIZ3_9PSEU</name>
<dbReference type="PANTHER" id="PTHR33452:SF1">
    <property type="entry name" value="INNER MEMBRANE PROTEIN YPHA-RELATED"/>
    <property type="match status" value="1"/>
</dbReference>
<evidence type="ECO:0000256" key="7">
    <source>
        <dbReference type="SAM" id="Phobius"/>
    </source>
</evidence>
<evidence type="ECO:0000256" key="5">
    <source>
        <dbReference type="ARBA" id="ARBA00022989"/>
    </source>
</evidence>
<feature type="transmembrane region" description="Helical" evidence="7">
    <location>
        <begin position="7"/>
        <end position="25"/>
    </location>
</feature>
<dbReference type="RefSeq" id="WP_025361107.1">
    <property type="nucleotide sequence ID" value="NZ_BAAABQ010000009.1"/>
</dbReference>
<feature type="transmembrane region" description="Helical" evidence="7">
    <location>
        <begin position="104"/>
        <end position="124"/>
    </location>
</feature>
<feature type="transmembrane region" description="Helical" evidence="7">
    <location>
        <begin position="45"/>
        <end position="68"/>
    </location>
</feature>
<evidence type="ECO:0000256" key="6">
    <source>
        <dbReference type="ARBA" id="ARBA00023136"/>
    </source>
</evidence>
<keyword evidence="3" id="KW-1003">Cell membrane</keyword>
<gene>
    <name evidence="8" type="ORF">BC739_003743</name>
</gene>
<evidence type="ECO:0000256" key="3">
    <source>
        <dbReference type="ARBA" id="ARBA00022475"/>
    </source>
</evidence>
<comment type="similarity">
    <text evidence="2">Belongs to the DoxX family.</text>
</comment>
<dbReference type="Pfam" id="PF07681">
    <property type="entry name" value="DoxX"/>
    <property type="match status" value="1"/>
</dbReference>
<comment type="caution">
    <text evidence="8">The sequence shown here is derived from an EMBL/GenBank/DDBJ whole genome shotgun (WGS) entry which is preliminary data.</text>
</comment>
<dbReference type="PANTHER" id="PTHR33452">
    <property type="entry name" value="OXIDOREDUCTASE CATD-RELATED"/>
    <property type="match status" value="1"/>
</dbReference>
<proteinExistence type="inferred from homology"/>
<sequence>MDRIRNLIALVARVGIGVIFIAHGWQKFNEYGISGVTASFTKMGIPMPGVSAWFAATVELLGGAALIVGIGLPVVGVLIAIDMAGAFLFVHASAGLISEGGSELVIALGLAALYLGFAGGRYSLDSLVAKGRYRELVTA</sequence>
<keyword evidence="5 7" id="KW-1133">Transmembrane helix</keyword>
<protein>
    <submittedName>
        <fullName evidence="8">Oxidoreductase</fullName>
    </submittedName>
</protein>
<dbReference type="Proteomes" id="UP000517916">
    <property type="component" value="Unassembled WGS sequence"/>
</dbReference>
<evidence type="ECO:0000313" key="8">
    <source>
        <dbReference type="EMBL" id="MBA8926544.1"/>
    </source>
</evidence>
<reference evidence="8 9" key="1">
    <citation type="submission" date="2020-08" db="EMBL/GenBank/DDBJ databases">
        <title>Genomic Encyclopedia of Archaeal and Bacterial Type Strains, Phase II (KMG-II): from individual species to whole genera.</title>
        <authorList>
            <person name="Goeker M."/>
        </authorList>
    </citation>
    <scope>NUCLEOTIDE SEQUENCE [LARGE SCALE GENOMIC DNA]</scope>
    <source>
        <strain evidence="8 9">DSM 43850</strain>
    </source>
</reference>
<keyword evidence="6 7" id="KW-0472">Membrane</keyword>
<evidence type="ECO:0000256" key="1">
    <source>
        <dbReference type="ARBA" id="ARBA00004651"/>
    </source>
</evidence>
<keyword evidence="4 7" id="KW-0812">Transmembrane</keyword>
<evidence type="ECO:0000313" key="9">
    <source>
        <dbReference type="Proteomes" id="UP000517916"/>
    </source>
</evidence>